<evidence type="ECO:0000259" key="5">
    <source>
        <dbReference type="PROSITE" id="PS50211"/>
    </source>
</evidence>
<feature type="domain" description="UDENN" evidence="5">
    <location>
        <begin position="14"/>
        <end position="377"/>
    </location>
</feature>
<dbReference type="SMART" id="SM00799">
    <property type="entry name" value="DENN"/>
    <property type="match status" value="1"/>
</dbReference>
<dbReference type="InterPro" id="IPR005113">
    <property type="entry name" value="uDENN_dom"/>
</dbReference>
<dbReference type="InterPro" id="IPR005112">
    <property type="entry name" value="dDENN_dom"/>
</dbReference>
<dbReference type="GO" id="GO:0006897">
    <property type="term" value="P:endocytosis"/>
    <property type="evidence" value="ECO:0007669"/>
    <property type="project" value="TreeGrafter"/>
</dbReference>
<comment type="caution">
    <text evidence="6">The sequence shown here is derived from an EMBL/GenBank/DDBJ whole genome shotgun (WGS) entry which is preliminary data.</text>
</comment>
<protein>
    <recommendedName>
        <fullName evidence="5">UDENN domain-containing protein</fullName>
    </recommendedName>
</protein>
<dbReference type="GO" id="GO:0005085">
    <property type="term" value="F:guanyl-nucleotide exchange factor activity"/>
    <property type="evidence" value="ECO:0007669"/>
    <property type="project" value="UniProtKB-KW"/>
</dbReference>
<dbReference type="PANTHER" id="PTHR13196">
    <property type="entry name" value="DENN DOMAIN-CONTAINING"/>
    <property type="match status" value="1"/>
</dbReference>
<dbReference type="Proteomes" id="UP001367676">
    <property type="component" value="Unassembled WGS sequence"/>
</dbReference>
<dbReference type="AlphaFoldDB" id="A0AAN9TEJ7"/>
<evidence type="ECO:0000256" key="2">
    <source>
        <dbReference type="ARBA" id="ARBA00022658"/>
    </source>
</evidence>
<feature type="region of interest" description="Disordered" evidence="4">
    <location>
        <begin position="453"/>
        <end position="485"/>
    </location>
</feature>
<evidence type="ECO:0000256" key="1">
    <source>
        <dbReference type="ARBA" id="ARBA00004132"/>
    </source>
</evidence>
<evidence type="ECO:0000256" key="3">
    <source>
        <dbReference type="ARBA" id="ARBA00023329"/>
    </source>
</evidence>
<feature type="region of interest" description="Disordered" evidence="4">
    <location>
        <begin position="626"/>
        <end position="647"/>
    </location>
</feature>
<dbReference type="GO" id="GO:1901981">
    <property type="term" value="F:phosphatidylinositol phosphate binding"/>
    <property type="evidence" value="ECO:0007669"/>
    <property type="project" value="TreeGrafter"/>
</dbReference>
<keyword evidence="2" id="KW-0344">Guanine-nucleotide releasing factor</keyword>
<gene>
    <name evidence="6" type="ORF">V9T40_004819</name>
</gene>
<evidence type="ECO:0000313" key="7">
    <source>
        <dbReference type="Proteomes" id="UP001367676"/>
    </source>
</evidence>
<dbReference type="Gene3D" id="6.10.140.1000">
    <property type="match status" value="1"/>
</dbReference>
<dbReference type="SMART" id="SM00800">
    <property type="entry name" value="uDENN"/>
    <property type="match status" value="1"/>
</dbReference>
<keyword evidence="7" id="KW-1185">Reference proteome</keyword>
<sequence>MGSRLRQDVKHFFECFCEVVGPKDDDTPAWIIQKFPESYKDESVLKSVPKFAFPCEFDKTVPQHYSFVLTSLDSKWTFGFCRHDPRSETALVVLSSLPWHEAFSKFLNYVSELMQGSHSDHLWKFLDTIYQSKIPQVEGADLSVSIHPSIKKFTCEAPSPFKLPSIPENRNLTEYYNAVDNHNMMVIFASMLYERRIIFTSKKLSRLSACVQSANALLYPMSWQHIFIPVLPQSLIDYLLAPMPYLIGLPHSLVRQIKQNDLGEVVMLDADSNTVETPFHDLESLPSDVVHNLQKQLRNRSAVLGDGVSRAFLRALVQLIGGYRDALKISQGKKITFCKEAFIESRPSSIQPFLKKMLELQIFQQFIEERLDLLNAGLGFSDEFELEVCNYSDRSGSKIAQYKEWVHTMRKEGSAFFLNVRNRANPAVRSAFKTVKEKGKNARLVYKGFKSKLKDKKDKPNSVPSSPTSERAHFPALDLKISSSGSSGDRSQFHLLEDAPLSSSQSNEELSPLNMDLMGDLQDVIFRNYHTVADENDNKSTVHRLKSEPRDLIRLDSSSSIGDFDPLTNGEHLQTSSTDSSGISPVVGVSNPLYSFYYINNKKPGQKDSDLLNEYGINFTNLRLPNETEHATPTTVAKSKSEWTKFE</sequence>
<dbReference type="FunFam" id="3.30.450.200:FF:000003">
    <property type="entry name" value="DENN domain containing 1A"/>
    <property type="match status" value="1"/>
</dbReference>
<dbReference type="PROSITE" id="PS50211">
    <property type="entry name" value="DENN"/>
    <property type="match status" value="1"/>
</dbReference>
<evidence type="ECO:0000256" key="4">
    <source>
        <dbReference type="SAM" id="MobiDB-lite"/>
    </source>
</evidence>
<dbReference type="GO" id="GO:0032456">
    <property type="term" value="P:endocytic recycling"/>
    <property type="evidence" value="ECO:0007669"/>
    <property type="project" value="TreeGrafter"/>
</dbReference>
<reference evidence="6 7" key="1">
    <citation type="submission" date="2024-03" db="EMBL/GenBank/DDBJ databases">
        <title>Adaptation during the transition from Ophiocordyceps entomopathogen to insect associate is accompanied by gene loss and intensified selection.</title>
        <authorList>
            <person name="Ward C.M."/>
            <person name="Onetto C.A."/>
            <person name="Borneman A.R."/>
        </authorList>
    </citation>
    <scope>NUCLEOTIDE SEQUENCE [LARGE SCALE GENOMIC DNA]</scope>
    <source>
        <strain evidence="6">AWRI1</strain>
        <tissue evidence="6">Single Adult Female</tissue>
    </source>
</reference>
<dbReference type="InterPro" id="IPR037516">
    <property type="entry name" value="Tripartite_DENN"/>
</dbReference>
<dbReference type="GO" id="GO:0030136">
    <property type="term" value="C:clathrin-coated vesicle"/>
    <property type="evidence" value="ECO:0007669"/>
    <property type="project" value="UniProtKB-SubCell"/>
</dbReference>
<dbReference type="Gene3D" id="3.30.450.200">
    <property type="match status" value="1"/>
</dbReference>
<dbReference type="EMBL" id="JBBCAQ010000032">
    <property type="protein sequence ID" value="KAK7583856.1"/>
    <property type="molecule type" value="Genomic_DNA"/>
</dbReference>
<dbReference type="SMART" id="SM00801">
    <property type="entry name" value="dDENN"/>
    <property type="match status" value="1"/>
</dbReference>
<keyword evidence="3" id="KW-0968">Cytoplasmic vesicle</keyword>
<dbReference type="InterPro" id="IPR001194">
    <property type="entry name" value="cDENN_dom"/>
</dbReference>
<dbReference type="Pfam" id="PF03456">
    <property type="entry name" value="uDENN"/>
    <property type="match status" value="1"/>
</dbReference>
<name>A0AAN9TEJ7_9HEMI</name>
<accession>A0AAN9TEJ7</accession>
<dbReference type="InterPro" id="IPR043153">
    <property type="entry name" value="DENN_C"/>
</dbReference>
<comment type="subcellular location">
    <subcellularLocation>
        <location evidence="1">Cytoplasmic vesicle</location>
        <location evidence="1">Clathrin-coated vesicle</location>
    </subcellularLocation>
</comment>
<dbReference type="PANTHER" id="PTHR13196:SF14">
    <property type="entry name" value="UDENN DOMAIN-CONTAINING PROTEIN"/>
    <property type="match status" value="1"/>
</dbReference>
<dbReference type="Gene3D" id="3.40.50.11500">
    <property type="match status" value="1"/>
</dbReference>
<dbReference type="InterPro" id="IPR040032">
    <property type="entry name" value="DENND1A/B/C"/>
</dbReference>
<dbReference type="FunFam" id="3.40.50.11500:FF:000001">
    <property type="entry name" value="Putative DENN domain-containing protein 1A"/>
    <property type="match status" value="1"/>
</dbReference>
<evidence type="ECO:0000313" key="6">
    <source>
        <dbReference type="EMBL" id="KAK7583856.1"/>
    </source>
</evidence>
<dbReference type="GO" id="GO:0005829">
    <property type="term" value="C:cytosol"/>
    <property type="evidence" value="ECO:0007669"/>
    <property type="project" value="TreeGrafter"/>
</dbReference>
<proteinExistence type="predicted"/>
<organism evidence="6 7">
    <name type="scientific">Parthenolecanium corni</name>
    <dbReference type="NCBI Taxonomy" id="536013"/>
    <lineage>
        <taxon>Eukaryota</taxon>
        <taxon>Metazoa</taxon>
        <taxon>Ecdysozoa</taxon>
        <taxon>Arthropoda</taxon>
        <taxon>Hexapoda</taxon>
        <taxon>Insecta</taxon>
        <taxon>Pterygota</taxon>
        <taxon>Neoptera</taxon>
        <taxon>Paraneoptera</taxon>
        <taxon>Hemiptera</taxon>
        <taxon>Sternorrhyncha</taxon>
        <taxon>Coccoidea</taxon>
        <taxon>Coccidae</taxon>
        <taxon>Parthenolecanium</taxon>
    </lineage>
</organism>
<dbReference type="Pfam" id="PF02141">
    <property type="entry name" value="DENN"/>
    <property type="match status" value="1"/>
</dbReference>
<dbReference type="Pfam" id="PF03455">
    <property type="entry name" value="dDENN"/>
    <property type="match status" value="1"/>
</dbReference>